<dbReference type="PROSITE" id="PS51318">
    <property type="entry name" value="TAT"/>
    <property type="match status" value="1"/>
</dbReference>
<proteinExistence type="inferred from homology"/>
<name>A0ABW2G7C3_9ACTN</name>
<dbReference type="InterPro" id="IPR006311">
    <property type="entry name" value="TAT_signal"/>
</dbReference>
<dbReference type="InterPro" id="IPR036962">
    <property type="entry name" value="Glyco_hydro_3_N_sf"/>
</dbReference>
<gene>
    <name evidence="10" type="ORF">ACFQLX_00550</name>
</gene>
<feature type="domain" description="Glycoside hydrolase family 3 N-terminal" evidence="8">
    <location>
        <begin position="68"/>
        <end position="409"/>
    </location>
</feature>
<comment type="caution">
    <text evidence="10">The sequence shown here is derived from an EMBL/GenBank/DDBJ whole genome shotgun (WGS) entry which is preliminary data.</text>
</comment>
<comment type="catalytic activity">
    <reaction evidence="1">
        <text>Hydrolysis of terminal non-reducing N-acetyl-D-hexosamine residues in N-acetyl-beta-D-hexosaminides.</text>
        <dbReference type="EC" id="3.2.1.52"/>
    </reaction>
</comment>
<accession>A0ABW2G7C3</accession>
<dbReference type="PROSITE" id="PS00775">
    <property type="entry name" value="GLYCOSYL_HYDROL_F3"/>
    <property type="match status" value="1"/>
</dbReference>
<evidence type="ECO:0000256" key="3">
    <source>
        <dbReference type="ARBA" id="ARBA00012663"/>
    </source>
</evidence>
<dbReference type="SUPFAM" id="SSF52279">
    <property type="entry name" value="Beta-D-glucan exohydrolase, C-terminal domain"/>
    <property type="match status" value="1"/>
</dbReference>
<dbReference type="InterPro" id="IPR050226">
    <property type="entry name" value="NagZ_Beta-hexosaminidase"/>
</dbReference>
<dbReference type="EMBL" id="JBHSZO010000001">
    <property type="protein sequence ID" value="MFC7216667.1"/>
    <property type="molecule type" value="Genomic_DNA"/>
</dbReference>
<keyword evidence="11" id="KW-1185">Reference proteome</keyword>
<feature type="domain" description="Glycoside hydrolase family 3 C-terminal" evidence="9">
    <location>
        <begin position="451"/>
        <end position="623"/>
    </location>
</feature>
<dbReference type="Proteomes" id="UP001596413">
    <property type="component" value="Unassembled WGS sequence"/>
</dbReference>
<feature type="region of interest" description="Disordered" evidence="7">
    <location>
        <begin position="1"/>
        <end position="28"/>
    </location>
</feature>
<protein>
    <recommendedName>
        <fullName evidence="3">beta-N-acetylhexosaminidase</fullName>
        <ecNumber evidence="3">3.2.1.52</ecNumber>
    </recommendedName>
</protein>
<dbReference type="InterPro" id="IPR019800">
    <property type="entry name" value="Glyco_hydro_3_AS"/>
</dbReference>
<keyword evidence="5 6" id="KW-0326">Glycosidase</keyword>
<evidence type="ECO:0000313" key="11">
    <source>
        <dbReference type="Proteomes" id="UP001596413"/>
    </source>
</evidence>
<evidence type="ECO:0000256" key="2">
    <source>
        <dbReference type="ARBA" id="ARBA00005336"/>
    </source>
</evidence>
<dbReference type="PANTHER" id="PTHR30480:SF13">
    <property type="entry name" value="BETA-HEXOSAMINIDASE"/>
    <property type="match status" value="1"/>
</dbReference>
<feature type="compositionally biased region" description="Polar residues" evidence="7">
    <location>
        <begin position="1"/>
        <end position="22"/>
    </location>
</feature>
<dbReference type="SUPFAM" id="SSF51445">
    <property type="entry name" value="(Trans)glycosidases"/>
    <property type="match status" value="1"/>
</dbReference>
<keyword evidence="4 6" id="KW-0378">Hydrolase</keyword>
<evidence type="ECO:0000259" key="8">
    <source>
        <dbReference type="Pfam" id="PF00933"/>
    </source>
</evidence>
<reference evidence="11" key="1">
    <citation type="journal article" date="2019" name="Int. J. Syst. Evol. Microbiol.">
        <title>The Global Catalogue of Microorganisms (GCM) 10K type strain sequencing project: providing services to taxonomists for standard genome sequencing and annotation.</title>
        <authorList>
            <consortium name="The Broad Institute Genomics Platform"/>
            <consortium name="The Broad Institute Genome Sequencing Center for Infectious Disease"/>
            <person name="Wu L."/>
            <person name="Ma J."/>
        </authorList>
    </citation>
    <scope>NUCLEOTIDE SEQUENCE [LARGE SCALE GENOMIC DNA]</scope>
    <source>
        <strain evidence="11">CGMCC 1.13681</strain>
    </source>
</reference>
<dbReference type="Pfam" id="PF00933">
    <property type="entry name" value="Glyco_hydro_3"/>
    <property type="match status" value="1"/>
</dbReference>
<evidence type="ECO:0000256" key="5">
    <source>
        <dbReference type="ARBA" id="ARBA00023295"/>
    </source>
</evidence>
<dbReference type="GO" id="GO:0016798">
    <property type="term" value="F:hydrolase activity, acting on glycosyl bonds"/>
    <property type="evidence" value="ECO:0007669"/>
    <property type="project" value="UniProtKB-KW"/>
</dbReference>
<dbReference type="InterPro" id="IPR001764">
    <property type="entry name" value="Glyco_hydro_3_N"/>
</dbReference>
<dbReference type="Gene3D" id="3.40.50.1700">
    <property type="entry name" value="Glycoside hydrolase family 3 C-terminal domain"/>
    <property type="match status" value="1"/>
</dbReference>
<evidence type="ECO:0000256" key="4">
    <source>
        <dbReference type="ARBA" id="ARBA00022801"/>
    </source>
</evidence>
<dbReference type="Gene3D" id="3.20.20.300">
    <property type="entry name" value="Glycoside hydrolase, family 3, N-terminal domain"/>
    <property type="match status" value="1"/>
</dbReference>
<sequence length="623" mass="64462">MAPSSTQPSKQPAGQSPAQPTAQPWKPSRRQTLAGAVGAAIAMGSVRLPTAAADSAQERARALAGRMTLEQKIGQLFVLEVAGRDAHEVGEASAALNRSRFGVSTPAEIIAKYRPGGVIYFVSRGDDNMGDPRQIARLSNGLQKVSQGIDNGAPLIISTDQEGGLVFRMPTPPATEQPGNMALGATWAPASAYRSNEIMGAELRACGINANYGPVADVNINPANPVIGIRSYGSEPEAVAALTAAAVRGLHRGGVAATAKHFPGHGDTDTDSHFGLPRITHTRQQLDDIDLPPFRAAIAAGVDTIMTAHIVVPSLDATEVPATMSYPILTGLLREELGFEGLIVTDALDMQGASAEYPPDKAALTAFRAGADMLVLSPNLPLAFNALLAAVESGEIAESRVDESVVRILAHKLRRGLYGDDAYVSESRAPRVVGQPAFTADAREITSRSTTLVKNDGGVLPLAAGSRSVLVTGWGVTTVARLAGAFTARGHSATTLETGAVPTQAKIDAAVAAAGAADLVVVSSNLLAAGKAETGTAQVALVNALLATGRQVVVLGVRNPYDINRYPQAPAFLATYGYGLVNLEHGVKAVLGELNPGGRLPVAIPVAAEPTSVLYPVGHGLSY</sequence>
<dbReference type="PANTHER" id="PTHR30480">
    <property type="entry name" value="BETA-HEXOSAMINIDASE-RELATED"/>
    <property type="match status" value="1"/>
</dbReference>
<dbReference type="EC" id="3.2.1.52" evidence="3"/>
<comment type="similarity">
    <text evidence="2 6">Belongs to the glycosyl hydrolase 3 family.</text>
</comment>
<evidence type="ECO:0000313" key="10">
    <source>
        <dbReference type="EMBL" id="MFC7216667.1"/>
    </source>
</evidence>
<evidence type="ECO:0000256" key="7">
    <source>
        <dbReference type="SAM" id="MobiDB-lite"/>
    </source>
</evidence>
<dbReference type="RefSeq" id="WP_386410368.1">
    <property type="nucleotide sequence ID" value="NZ_JBHSZO010000001.1"/>
</dbReference>
<evidence type="ECO:0000259" key="9">
    <source>
        <dbReference type="Pfam" id="PF01915"/>
    </source>
</evidence>
<dbReference type="InterPro" id="IPR002772">
    <property type="entry name" value="Glyco_hydro_3_C"/>
</dbReference>
<dbReference type="Pfam" id="PF01915">
    <property type="entry name" value="Glyco_hydro_3_C"/>
    <property type="match status" value="1"/>
</dbReference>
<dbReference type="InterPro" id="IPR036881">
    <property type="entry name" value="Glyco_hydro_3_C_sf"/>
</dbReference>
<evidence type="ECO:0000256" key="1">
    <source>
        <dbReference type="ARBA" id="ARBA00001231"/>
    </source>
</evidence>
<dbReference type="InterPro" id="IPR017853">
    <property type="entry name" value="GH"/>
</dbReference>
<dbReference type="PRINTS" id="PR00133">
    <property type="entry name" value="GLHYDRLASE3"/>
</dbReference>
<organism evidence="10 11">
    <name type="scientific">Streptomyces polyrhachis</name>
    <dbReference type="NCBI Taxonomy" id="1282885"/>
    <lineage>
        <taxon>Bacteria</taxon>
        <taxon>Bacillati</taxon>
        <taxon>Actinomycetota</taxon>
        <taxon>Actinomycetes</taxon>
        <taxon>Kitasatosporales</taxon>
        <taxon>Streptomycetaceae</taxon>
        <taxon>Streptomyces</taxon>
    </lineage>
</organism>
<evidence type="ECO:0000256" key="6">
    <source>
        <dbReference type="RuleBase" id="RU361161"/>
    </source>
</evidence>